<dbReference type="EMBL" id="MT144255">
    <property type="protein sequence ID" value="QJA51351.1"/>
    <property type="molecule type" value="Genomic_DNA"/>
</dbReference>
<evidence type="ECO:0000256" key="1">
    <source>
        <dbReference type="SAM" id="MobiDB-lite"/>
    </source>
</evidence>
<protein>
    <submittedName>
        <fullName evidence="2">Uncharacterized protein</fullName>
    </submittedName>
</protein>
<feature type="region of interest" description="Disordered" evidence="1">
    <location>
        <begin position="115"/>
        <end position="142"/>
    </location>
</feature>
<evidence type="ECO:0000313" key="2">
    <source>
        <dbReference type="EMBL" id="QJA51351.1"/>
    </source>
</evidence>
<name>A0A6H1ZVB4_9ZZZZ</name>
<organism evidence="2">
    <name type="scientific">viral metagenome</name>
    <dbReference type="NCBI Taxonomy" id="1070528"/>
    <lineage>
        <taxon>unclassified sequences</taxon>
        <taxon>metagenomes</taxon>
        <taxon>organismal metagenomes</taxon>
    </lineage>
</organism>
<dbReference type="AlphaFoldDB" id="A0A6H1ZVB4"/>
<reference evidence="2" key="1">
    <citation type="submission" date="2020-03" db="EMBL/GenBank/DDBJ databases">
        <title>The deep terrestrial virosphere.</title>
        <authorList>
            <person name="Holmfeldt K."/>
            <person name="Nilsson E."/>
            <person name="Simone D."/>
            <person name="Lopez-Fernandez M."/>
            <person name="Wu X."/>
            <person name="de Brujin I."/>
            <person name="Lundin D."/>
            <person name="Andersson A."/>
            <person name="Bertilsson S."/>
            <person name="Dopson M."/>
        </authorList>
    </citation>
    <scope>NUCLEOTIDE SEQUENCE</scope>
    <source>
        <strain evidence="2">TM448A02081</strain>
    </source>
</reference>
<feature type="compositionally biased region" description="Low complexity" evidence="1">
    <location>
        <begin position="116"/>
        <end position="127"/>
    </location>
</feature>
<proteinExistence type="predicted"/>
<gene>
    <name evidence="2" type="ORF">TM448A02081_0014</name>
</gene>
<accession>A0A6H1ZVB4</accession>
<sequence length="257" mass="30109">MRWFKHMVDKDELLDLAESRYGSDGPWVYFKTLAIMADNFSLKTPGRNIFIWSEFKGNFKIQSRRLRNILLFFDSNRRITCSFWMEDEIEIVGLNCPILIADLADEYTDKQMKKLSNNNNNCNNSNETIEKKKKKTAAEKKKEKEEQILKDAQGILDELNTRLKKGFTDIKPIVNILKMFKGKFTPRDCRAVMWLQITDEWFRSSKWCIPKGIFDKGKFESRLDNANQKIKELKNGNLSMNGGPKPLTMDDIMNKLK</sequence>